<dbReference type="EMBL" id="FPJE01000001">
    <property type="protein sequence ID" value="SFW13341.1"/>
    <property type="molecule type" value="Genomic_DNA"/>
</dbReference>
<dbReference type="Proteomes" id="UP000182248">
    <property type="component" value="Unassembled WGS sequence"/>
</dbReference>
<dbReference type="PANTHER" id="PTHR43818:SF12">
    <property type="entry name" value="NADH-DEPENDENT DEHYDROGENASE-RELATED"/>
    <property type="match status" value="1"/>
</dbReference>
<protein>
    <submittedName>
        <fullName evidence="3">Tat (Twin-arginine translocation) pathway signal sequence</fullName>
    </submittedName>
</protein>
<dbReference type="Gene3D" id="3.40.50.720">
    <property type="entry name" value="NAD(P)-binding Rossmann-like Domain"/>
    <property type="match status" value="1"/>
</dbReference>
<dbReference type="InterPro" id="IPR019546">
    <property type="entry name" value="TAT_signal_bac_arc"/>
</dbReference>
<sequence>MDRRDFIKNSSLGTGALLFTGAALSGFAHTVNDKVYRVGVIGFGDRGSGLYSLLSREFKDKFEVVAVCDPLDMRIDRARKMTDTHKVKIYRDHRELLDNKKIDVVIIATPLNTHYEIARHALEAGKHVMLEKAMAFTPDQALSLAGIAANHPRQTLQIGHQYRYSPLYYKVKNMIQQGYLGKVTQIDARWDRNSNWRRPVPDPKLERKINWRMYREYSGGLPAELLSHQIDFVNWAFGSLPSTIYGTGGIDRFKDGRETFDNVQVNFRYDDPGMIGNFGATCSNQHDGYSFRIKGSKGMVSLLVHDGIFFPEPETRKELEEVDGVSGATKLTWNHDKKGIKLVDSKLKDGSFYAFQDFYKAISENVLPDSNAFTGGTTAICVALANDSLYNGGIKPWKPEYNLIPGDHVGKTAGHHQGKTSKEG</sequence>
<reference evidence="3 4" key="1">
    <citation type="submission" date="2016-11" db="EMBL/GenBank/DDBJ databases">
        <authorList>
            <person name="Jaros S."/>
            <person name="Januszkiewicz K."/>
            <person name="Wedrychowicz H."/>
        </authorList>
    </citation>
    <scope>NUCLEOTIDE SEQUENCE [LARGE SCALE GENOMIC DNA]</scope>
    <source>
        <strain evidence="3 4">CGMCC 1.12145</strain>
    </source>
</reference>
<dbReference type="SUPFAM" id="SSF55347">
    <property type="entry name" value="Glyceraldehyde-3-phosphate dehydrogenase-like, C-terminal domain"/>
    <property type="match status" value="1"/>
</dbReference>
<evidence type="ECO:0000259" key="1">
    <source>
        <dbReference type="Pfam" id="PF01408"/>
    </source>
</evidence>
<proteinExistence type="predicted"/>
<dbReference type="InterPro" id="IPR050463">
    <property type="entry name" value="Gfo/Idh/MocA_oxidrdct_glycsds"/>
</dbReference>
<evidence type="ECO:0000313" key="4">
    <source>
        <dbReference type="Proteomes" id="UP000182248"/>
    </source>
</evidence>
<dbReference type="GO" id="GO:0000166">
    <property type="term" value="F:nucleotide binding"/>
    <property type="evidence" value="ECO:0007669"/>
    <property type="project" value="InterPro"/>
</dbReference>
<dbReference type="RefSeq" id="WP_083564719.1">
    <property type="nucleotide sequence ID" value="NZ_FPJE01000001.1"/>
</dbReference>
<dbReference type="PANTHER" id="PTHR43818">
    <property type="entry name" value="BCDNA.GH03377"/>
    <property type="match status" value="1"/>
</dbReference>
<feature type="domain" description="Gfo/Idh/MocA-like oxidoreductase N-terminal" evidence="1">
    <location>
        <begin position="37"/>
        <end position="159"/>
    </location>
</feature>
<dbReference type="InterPro" id="IPR000683">
    <property type="entry name" value="Gfo/Idh/MocA-like_OxRdtase_N"/>
</dbReference>
<evidence type="ECO:0000259" key="2">
    <source>
        <dbReference type="Pfam" id="PF22725"/>
    </source>
</evidence>
<dbReference type="STRING" id="1150368.SAMN02927921_00188"/>
<dbReference type="SUPFAM" id="SSF51735">
    <property type="entry name" value="NAD(P)-binding Rossmann-fold domains"/>
    <property type="match status" value="1"/>
</dbReference>
<dbReference type="InterPro" id="IPR055170">
    <property type="entry name" value="GFO_IDH_MocA-like_dom"/>
</dbReference>
<dbReference type="Pfam" id="PF01408">
    <property type="entry name" value="GFO_IDH_MocA"/>
    <property type="match status" value="1"/>
</dbReference>
<accession>A0A1K1LQZ6</accession>
<dbReference type="NCBIfam" id="TIGR01409">
    <property type="entry name" value="TAT_signal_seq"/>
    <property type="match status" value="1"/>
</dbReference>
<dbReference type="Pfam" id="PF22725">
    <property type="entry name" value="GFO_IDH_MocA_C3"/>
    <property type="match status" value="1"/>
</dbReference>
<name>A0A1K1LQZ6_9FLAO</name>
<keyword evidence="4" id="KW-1185">Reference proteome</keyword>
<dbReference type="AlphaFoldDB" id="A0A1K1LQZ6"/>
<gene>
    <name evidence="3" type="ORF">SAMN02927921_00188</name>
</gene>
<dbReference type="Gene3D" id="3.30.360.10">
    <property type="entry name" value="Dihydrodipicolinate Reductase, domain 2"/>
    <property type="match status" value="1"/>
</dbReference>
<dbReference type="InterPro" id="IPR036291">
    <property type="entry name" value="NAD(P)-bd_dom_sf"/>
</dbReference>
<organism evidence="3 4">
    <name type="scientific">Sinomicrobium oceani</name>
    <dbReference type="NCBI Taxonomy" id="1150368"/>
    <lineage>
        <taxon>Bacteria</taxon>
        <taxon>Pseudomonadati</taxon>
        <taxon>Bacteroidota</taxon>
        <taxon>Flavobacteriia</taxon>
        <taxon>Flavobacteriales</taxon>
        <taxon>Flavobacteriaceae</taxon>
        <taxon>Sinomicrobium</taxon>
    </lineage>
</organism>
<dbReference type="OrthoDB" id="9771072at2"/>
<feature type="domain" description="GFO/IDH/MocA-like oxidoreductase" evidence="2">
    <location>
        <begin position="169"/>
        <end position="300"/>
    </location>
</feature>
<evidence type="ECO:0000313" key="3">
    <source>
        <dbReference type="EMBL" id="SFW13341.1"/>
    </source>
</evidence>